<reference evidence="2 3" key="1">
    <citation type="submission" date="2024-04" db="EMBL/GenBank/DDBJ databases">
        <title>Draft genome sequence of Pseudoxanthomonas putridarboris WD12.</title>
        <authorList>
            <person name="Oh J."/>
        </authorList>
    </citation>
    <scope>NUCLEOTIDE SEQUENCE [LARGE SCALE GENOMIC DNA]</scope>
    <source>
        <strain evidence="2 3">WD12</strain>
    </source>
</reference>
<dbReference type="RefSeq" id="WP_341725615.1">
    <property type="nucleotide sequence ID" value="NZ_JBBWWT010000003.1"/>
</dbReference>
<sequence length="810" mass="84708">MADTFIDVELVPDIALPFEPSAELQLQGFLADAWASVAVLFPGIRLDPGFSSLDPATIADLVDAARMRGFEPPDPFAWFQVPCDDLVADDLLAALRPLPFIAYAERRLSPVPAASTVGHGTNPLFRDAHFLRSPAGADAVYAWRVPGGTGRDIRVADIEHSWDTQHEELVGASVQRHSTFAFAGEDRFTAHGTAVLGVLVASNNRAGIVGVVPDAGAFLVSDTRATGVGDTADALQMAALAAGPGGVVLIELAPSFFPPSANKPDVPVEISRKVQRTIPLLTFFGITVVEPFGNSNRDLDDQPAMKHFSRLDPTFFDSTAIVVGAGLYPSGSHTKWHRAGSSSFGSRVDCFAYGEAIQTATSPGIASYTNNFGGTSGASAIVAGIACAVQGMCYAATGDILQPGDIRAMFRDPTLGTAIDADQKIGACMPNLRKIARRCGWLRVLPITGVATGPASLAVAYIDDDDLLVRREWSPSSGWSKPLPDSAYSVAPAMVANQPAVAFTHETTPLDRTLVEVVTLGQEGSLHYTWWDSRGQVGVLATERTPKGTVAEGTDVAIVRIGDEMTVAAIDVQGQLVAMTGDSGVHLNTLLSTPAVLDADYARSAGPAMSVDALGGTGVAAVDSRGTLRWVQRTPAVPPLLPAWLPPASLPGAVAFEPGVRPCVAAVDGGYLVVAVGSDGLLHSCGIGSVPPFLQPLAPVDPAVTVSMSGPISLARVQSDTLAVAAVGSDGLLRIAYLNLQAGTGWSPFEIVDSRQPVSPLGGATLVPMDGNIMVMAVFGDSQPCWSAEIPFIGGWLPLQPIRDPPDLEL</sequence>
<feature type="domain" description="Peptidase S8/S53" evidence="1">
    <location>
        <begin position="185"/>
        <end position="391"/>
    </location>
</feature>
<evidence type="ECO:0000313" key="3">
    <source>
        <dbReference type="Proteomes" id="UP001459204"/>
    </source>
</evidence>
<evidence type="ECO:0000259" key="1">
    <source>
        <dbReference type="Pfam" id="PF00082"/>
    </source>
</evidence>
<dbReference type="Pfam" id="PF00082">
    <property type="entry name" value="Peptidase_S8"/>
    <property type="match status" value="1"/>
</dbReference>
<evidence type="ECO:0000313" key="2">
    <source>
        <dbReference type="EMBL" id="MEL1264435.1"/>
    </source>
</evidence>
<dbReference type="EMBL" id="JBBWWT010000003">
    <property type="protein sequence ID" value="MEL1264435.1"/>
    <property type="molecule type" value="Genomic_DNA"/>
</dbReference>
<dbReference type="InterPro" id="IPR036852">
    <property type="entry name" value="Peptidase_S8/S53_dom_sf"/>
</dbReference>
<comment type="caution">
    <text evidence="2">The sequence shown here is derived from an EMBL/GenBank/DDBJ whole genome shotgun (WGS) entry which is preliminary data.</text>
</comment>
<dbReference type="SUPFAM" id="SSF89372">
    <property type="entry name" value="Fucose-specific lectin"/>
    <property type="match status" value="2"/>
</dbReference>
<dbReference type="Proteomes" id="UP001459204">
    <property type="component" value="Unassembled WGS sequence"/>
</dbReference>
<dbReference type="InterPro" id="IPR000209">
    <property type="entry name" value="Peptidase_S8/S53_dom"/>
</dbReference>
<name>A0ABU9IZN0_9GAMM</name>
<dbReference type="Gene3D" id="2.120.10.70">
    <property type="entry name" value="Fucose-specific lectin"/>
    <property type="match status" value="1"/>
</dbReference>
<proteinExistence type="predicted"/>
<dbReference type="Gene3D" id="3.40.50.200">
    <property type="entry name" value="Peptidase S8/S53 domain"/>
    <property type="match status" value="1"/>
</dbReference>
<dbReference type="SUPFAM" id="SSF52743">
    <property type="entry name" value="Subtilisin-like"/>
    <property type="match status" value="1"/>
</dbReference>
<gene>
    <name evidence="2" type="ORF">AAD027_08640</name>
</gene>
<protein>
    <submittedName>
        <fullName evidence="2">S8 family serine peptidase</fullName>
    </submittedName>
</protein>
<organism evidence="2 3">
    <name type="scientific">Pseudoxanthomonas putridarboris</name>
    <dbReference type="NCBI Taxonomy" id="752605"/>
    <lineage>
        <taxon>Bacteria</taxon>
        <taxon>Pseudomonadati</taxon>
        <taxon>Pseudomonadota</taxon>
        <taxon>Gammaproteobacteria</taxon>
        <taxon>Lysobacterales</taxon>
        <taxon>Lysobacteraceae</taxon>
        <taxon>Pseudoxanthomonas</taxon>
    </lineage>
</organism>
<accession>A0ABU9IZN0</accession>
<keyword evidence="3" id="KW-1185">Reference proteome</keyword>